<dbReference type="Proteomes" id="UP000198625">
    <property type="component" value="Unassembled WGS sequence"/>
</dbReference>
<accession>A0A1H3KMW6</accession>
<dbReference type="InterPro" id="IPR050090">
    <property type="entry name" value="Tyrosine_recombinase_XerCD"/>
</dbReference>
<name>A0A1H3KMW6_9FIRM</name>
<dbReference type="AlphaFoldDB" id="A0A1H3KMW6"/>
<dbReference type="STRING" id="415015.SAMN05660462_00231"/>
<sequence>MEFLDKKPMDINKVDIENYMCCLLNDHKVSHSYANRDSFITERTVQRIFQNGCQKAKINRNMSVHCLRHSFAAHLLEGGTDIRYIQEFLEHSSSKTTEIYIHVTKSSISKIKSTLDKIMDRVNVNGRQHE</sequence>
<evidence type="ECO:0000256" key="1">
    <source>
        <dbReference type="ARBA" id="ARBA00023172"/>
    </source>
</evidence>
<dbReference type="GO" id="GO:0015074">
    <property type="term" value="P:DNA integration"/>
    <property type="evidence" value="ECO:0007669"/>
    <property type="project" value="InterPro"/>
</dbReference>
<dbReference type="GO" id="GO:0006310">
    <property type="term" value="P:DNA recombination"/>
    <property type="evidence" value="ECO:0007669"/>
    <property type="project" value="UniProtKB-KW"/>
</dbReference>
<dbReference type="GO" id="GO:0003677">
    <property type="term" value="F:DNA binding"/>
    <property type="evidence" value="ECO:0007669"/>
    <property type="project" value="InterPro"/>
</dbReference>
<gene>
    <name evidence="3" type="ORF">SAMN05660462_00231</name>
</gene>
<dbReference type="SUPFAM" id="SSF56349">
    <property type="entry name" value="DNA breaking-rejoining enzymes"/>
    <property type="match status" value="1"/>
</dbReference>
<evidence type="ECO:0000313" key="4">
    <source>
        <dbReference type="Proteomes" id="UP000198625"/>
    </source>
</evidence>
<dbReference type="InterPro" id="IPR002104">
    <property type="entry name" value="Integrase_catalytic"/>
</dbReference>
<feature type="domain" description="Tyr recombinase" evidence="2">
    <location>
        <begin position="1"/>
        <end position="113"/>
    </location>
</feature>
<keyword evidence="4" id="KW-1185">Reference proteome</keyword>
<dbReference type="PANTHER" id="PTHR30349">
    <property type="entry name" value="PHAGE INTEGRASE-RELATED"/>
    <property type="match status" value="1"/>
</dbReference>
<dbReference type="EMBL" id="FNQE01000002">
    <property type="protein sequence ID" value="SDY52944.1"/>
    <property type="molecule type" value="Genomic_DNA"/>
</dbReference>
<reference evidence="3 4" key="1">
    <citation type="submission" date="2016-10" db="EMBL/GenBank/DDBJ databases">
        <authorList>
            <person name="de Groot N.N."/>
        </authorList>
    </citation>
    <scope>NUCLEOTIDE SEQUENCE [LARGE SCALE GENOMIC DNA]</scope>
    <source>
        <strain evidence="3 4">DSM 21650</strain>
    </source>
</reference>
<proteinExistence type="predicted"/>
<dbReference type="RefSeq" id="WP_091726076.1">
    <property type="nucleotide sequence ID" value="NZ_FNQE01000002.1"/>
</dbReference>
<dbReference type="Gene3D" id="1.10.443.10">
    <property type="entry name" value="Intergrase catalytic core"/>
    <property type="match status" value="1"/>
</dbReference>
<dbReference type="InterPro" id="IPR013762">
    <property type="entry name" value="Integrase-like_cat_sf"/>
</dbReference>
<evidence type="ECO:0000313" key="3">
    <source>
        <dbReference type="EMBL" id="SDY52944.1"/>
    </source>
</evidence>
<dbReference type="OrthoDB" id="283809at2"/>
<dbReference type="PROSITE" id="PS51898">
    <property type="entry name" value="TYR_RECOMBINASE"/>
    <property type="match status" value="1"/>
</dbReference>
<dbReference type="InterPro" id="IPR011010">
    <property type="entry name" value="DNA_brk_join_enz"/>
</dbReference>
<protein>
    <submittedName>
        <fullName evidence="3">Phage integrase family protein</fullName>
    </submittedName>
</protein>
<organism evidence="3 4">
    <name type="scientific">Proteiniborus ethanoligenes</name>
    <dbReference type="NCBI Taxonomy" id="415015"/>
    <lineage>
        <taxon>Bacteria</taxon>
        <taxon>Bacillati</taxon>
        <taxon>Bacillota</taxon>
        <taxon>Clostridia</taxon>
        <taxon>Eubacteriales</taxon>
        <taxon>Proteiniborus</taxon>
    </lineage>
</organism>
<evidence type="ECO:0000259" key="2">
    <source>
        <dbReference type="PROSITE" id="PS51898"/>
    </source>
</evidence>
<dbReference type="PANTHER" id="PTHR30349:SF64">
    <property type="entry name" value="PROPHAGE INTEGRASE INTD-RELATED"/>
    <property type="match status" value="1"/>
</dbReference>
<dbReference type="Pfam" id="PF00589">
    <property type="entry name" value="Phage_integrase"/>
    <property type="match status" value="1"/>
</dbReference>
<keyword evidence="1" id="KW-0233">DNA recombination</keyword>